<dbReference type="GO" id="GO:0005953">
    <property type="term" value="C:CAAX-protein geranylgeranyltransferase complex"/>
    <property type="evidence" value="ECO:0007669"/>
    <property type="project" value="TreeGrafter"/>
</dbReference>
<protein>
    <recommendedName>
        <fullName evidence="9">Protein farnesyltransferase/geranylgeranyltransferase type-1 subunit alpha</fullName>
        <ecNumber evidence="4">2.5.1.58</ecNumber>
        <ecNumber evidence="3">2.5.1.59</ecNumber>
    </recommendedName>
    <alternativeName>
        <fullName evidence="12">CAAX farnesyltransferase subunit alpha</fullName>
    </alternativeName>
    <alternativeName>
        <fullName evidence="11">FTase-alpha</fullName>
    </alternativeName>
    <alternativeName>
        <fullName evidence="10">Ras proteins prenyltransferase subunit alpha</fullName>
    </alternativeName>
    <alternativeName>
        <fullName evidence="13">Type I protein geranyl-geranyltransferase subunit alpha</fullName>
    </alternativeName>
</protein>
<evidence type="ECO:0000256" key="6">
    <source>
        <dbReference type="ARBA" id="ARBA00022679"/>
    </source>
</evidence>
<proteinExistence type="inferred from homology"/>
<evidence type="ECO:0000256" key="7">
    <source>
        <dbReference type="ARBA" id="ARBA00022737"/>
    </source>
</evidence>
<sequence>MATLLHESNTYSANPQWDDVTPIPQVEPEGALAAIAYPEDYAEGSFTLVLLADLNVHPVSAVEEEVVASMSYLRAVMAAKELSRRCLGLTEHIISMNPAHYTVWLYRFENVEALGILIPDELAWLNEVSLMHLKNYQIWHHRQQLIDHYYPTLIDNDEGKEGNKDTPSSSSSPTRQQYPNEKVAALAASERAFLTQMLEQDTKNYHVWSYRQYLVRKLGAFGDPAELRSIEALVDEDVRNNSAWSHRFFLAFSDPVHTTPGSHATEHDPAVPAAIVDREVAYAQAKIGLAPQNQSPWNYLRGALVKGGRALGSVRAFAEGFVEGLGEGDEKERVRSSHALDLLAVIYKEAGERERADLCLRRLGDKWDRIRKGYWEYRRRLLDS</sequence>
<comment type="similarity">
    <text evidence="2">Belongs to the protein prenyltransferase subunit alpha family.</text>
</comment>
<evidence type="ECO:0000256" key="8">
    <source>
        <dbReference type="ARBA" id="ARBA00022842"/>
    </source>
</evidence>
<evidence type="ECO:0000256" key="1">
    <source>
        <dbReference type="ARBA" id="ARBA00001946"/>
    </source>
</evidence>
<comment type="caution">
    <text evidence="15">The sequence shown here is derived from an EMBL/GenBank/DDBJ whole genome shotgun (WGS) entry which is preliminary data.</text>
</comment>
<dbReference type="EC" id="2.5.1.59" evidence="3"/>
<dbReference type="PROSITE" id="PS51147">
    <property type="entry name" value="PFTA"/>
    <property type="match status" value="5"/>
</dbReference>
<evidence type="ECO:0000256" key="10">
    <source>
        <dbReference type="ARBA" id="ARBA00041392"/>
    </source>
</evidence>
<dbReference type="EC" id="2.5.1.58" evidence="4"/>
<dbReference type="PANTHER" id="PTHR11129">
    <property type="entry name" value="PROTEIN FARNESYLTRANSFERASE ALPHA SUBUNIT/RAB GERANYLGERANYL TRANSFERASE ALPHA SUBUNIT"/>
    <property type="match status" value="1"/>
</dbReference>
<evidence type="ECO:0000256" key="4">
    <source>
        <dbReference type="ARBA" id="ARBA00012702"/>
    </source>
</evidence>
<evidence type="ECO:0000256" key="9">
    <source>
        <dbReference type="ARBA" id="ARBA00040965"/>
    </source>
</evidence>
<evidence type="ECO:0000256" key="3">
    <source>
        <dbReference type="ARBA" id="ARBA00012700"/>
    </source>
</evidence>
<dbReference type="GO" id="GO:0005965">
    <property type="term" value="C:protein farnesyltransferase complex"/>
    <property type="evidence" value="ECO:0007669"/>
    <property type="project" value="TreeGrafter"/>
</dbReference>
<dbReference type="InterPro" id="IPR002088">
    <property type="entry name" value="Prenyl_trans_a"/>
</dbReference>
<comment type="cofactor">
    <cofactor evidence="1">
        <name>Mg(2+)</name>
        <dbReference type="ChEBI" id="CHEBI:18420"/>
    </cofactor>
</comment>
<dbReference type="EMBL" id="CAUWAG010000010">
    <property type="protein sequence ID" value="CAJ2507465.1"/>
    <property type="molecule type" value="Genomic_DNA"/>
</dbReference>
<feature type="region of interest" description="Disordered" evidence="14">
    <location>
        <begin position="156"/>
        <end position="181"/>
    </location>
</feature>
<evidence type="ECO:0000256" key="13">
    <source>
        <dbReference type="ARBA" id="ARBA00043219"/>
    </source>
</evidence>
<dbReference type="AlphaFoldDB" id="A0AAI8VNB4"/>
<accession>A0AAI8VNB4</accession>
<evidence type="ECO:0000256" key="12">
    <source>
        <dbReference type="ARBA" id="ARBA00043086"/>
    </source>
</evidence>
<dbReference type="PANTHER" id="PTHR11129:SF1">
    <property type="entry name" value="PROTEIN FARNESYLTRANSFERASE_GERANYLGERANYLTRANSFERASE TYPE-1 SUBUNIT ALPHA"/>
    <property type="match status" value="1"/>
</dbReference>
<evidence type="ECO:0000256" key="2">
    <source>
        <dbReference type="ARBA" id="ARBA00006734"/>
    </source>
</evidence>
<evidence type="ECO:0000313" key="16">
    <source>
        <dbReference type="Proteomes" id="UP001295740"/>
    </source>
</evidence>
<dbReference type="SUPFAM" id="SSF48439">
    <property type="entry name" value="Protein prenylyltransferase"/>
    <property type="match status" value="1"/>
</dbReference>
<dbReference type="Proteomes" id="UP001295740">
    <property type="component" value="Unassembled WGS sequence"/>
</dbReference>
<evidence type="ECO:0000256" key="14">
    <source>
        <dbReference type="SAM" id="MobiDB-lite"/>
    </source>
</evidence>
<evidence type="ECO:0000256" key="11">
    <source>
        <dbReference type="ARBA" id="ARBA00042436"/>
    </source>
</evidence>
<keyword evidence="16" id="KW-1185">Reference proteome</keyword>
<keyword evidence="8" id="KW-0460">Magnesium</keyword>
<evidence type="ECO:0000313" key="15">
    <source>
        <dbReference type="EMBL" id="CAJ2507465.1"/>
    </source>
</evidence>
<dbReference type="Pfam" id="PF01239">
    <property type="entry name" value="PPTA"/>
    <property type="match status" value="5"/>
</dbReference>
<dbReference type="GO" id="GO:0004662">
    <property type="term" value="F:CAAX-protein geranylgeranyltransferase activity"/>
    <property type="evidence" value="ECO:0007669"/>
    <property type="project" value="UniProtKB-EC"/>
</dbReference>
<name>A0AAI8VNB4_9PEZI</name>
<reference evidence="15" key="1">
    <citation type="submission" date="2023-10" db="EMBL/GenBank/DDBJ databases">
        <authorList>
            <person name="Hackl T."/>
        </authorList>
    </citation>
    <scope>NUCLEOTIDE SEQUENCE</scope>
</reference>
<keyword evidence="5" id="KW-0637">Prenyltransferase</keyword>
<dbReference type="GO" id="GO:0004660">
    <property type="term" value="F:protein farnesyltransferase activity"/>
    <property type="evidence" value="ECO:0007669"/>
    <property type="project" value="UniProtKB-EC"/>
</dbReference>
<gene>
    <name evidence="15" type="ORF">KHLLAP_LOCUS7933</name>
</gene>
<organism evidence="15 16">
    <name type="scientific">Anthostomella pinea</name>
    <dbReference type="NCBI Taxonomy" id="933095"/>
    <lineage>
        <taxon>Eukaryota</taxon>
        <taxon>Fungi</taxon>
        <taxon>Dikarya</taxon>
        <taxon>Ascomycota</taxon>
        <taxon>Pezizomycotina</taxon>
        <taxon>Sordariomycetes</taxon>
        <taxon>Xylariomycetidae</taxon>
        <taxon>Xylariales</taxon>
        <taxon>Xylariaceae</taxon>
        <taxon>Anthostomella</taxon>
    </lineage>
</organism>
<evidence type="ECO:0000256" key="5">
    <source>
        <dbReference type="ARBA" id="ARBA00022602"/>
    </source>
</evidence>
<dbReference type="Gene3D" id="1.25.40.120">
    <property type="entry name" value="Protein prenylyltransferase"/>
    <property type="match status" value="1"/>
</dbReference>
<keyword evidence="7" id="KW-0677">Repeat</keyword>
<keyword evidence="6" id="KW-0808">Transferase</keyword>